<evidence type="ECO:0000313" key="2">
    <source>
        <dbReference type="EMBL" id="CAL1542048.1"/>
    </source>
</evidence>
<organism evidence="2 3">
    <name type="scientific">Lymnaea stagnalis</name>
    <name type="common">Great pond snail</name>
    <name type="synonym">Helix stagnalis</name>
    <dbReference type="NCBI Taxonomy" id="6523"/>
    <lineage>
        <taxon>Eukaryota</taxon>
        <taxon>Metazoa</taxon>
        <taxon>Spiralia</taxon>
        <taxon>Lophotrochozoa</taxon>
        <taxon>Mollusca</taxon>
        <taxon>Gastropoda</taxon>
        <taxon>Heterobranchia</taxon>
        <taxon>Euthyneura</taxon>
        <taxon>Panpulmonata</taxon>
        <taxon>Hygrophila</taxon>
        <taxon>Lymnaeoidea</taxon>
        <taxon>Lymnaeidae</taxon>
        <taxon>Lymnaea</taxon>
    </lineage>
</organism>
<gene>
    <name evidence="2" type="ORF">GSLYS_00015654001</name>
</gene>
<sequence length="149" mass="17465">MGDKMIRRNSLTTLHPLPKPDEQMTPAMERQRTVPHGFNEKGLVTYFEDTWVAERDQRRHSIEREIKIKESDLYKTNKPPPLFYEHVKANRRRSQLDFSKLTSDPSYMHRMLGNVMFNGKLLQASSNFGCFMTLDASNPASLEIPYNFR</sequence>
<comment type="caution">
    <text evidence="2">The sequence shown here is derived from an EMBL/GenBank/DDBJ whole genome shotgun (WGS) entry which is preliminary data.</text>
</comment>
<feature type="region of interest" description="Disordered" evidence="1">
    <location>
        <begin position="1"/>
        <end position="23"/>
    </location>
</feature>
<keyword evidence="3" id="KW-1185">Reference proteome</keyword>
<name>A0AAV2I913_LYMST</name>
<accession>A0AAV2I913</accession>
<reference evidence="2 3" key="1">
    <citation type="submission" date="2024-04" db="EMBL/GenBank/DDBJ databases">
        <authorList>
            <consortium name="Genoscope - CEA"/>
            <person name="William W."/>
        </authorList>
    </citation>
    <scope>NUCLEOTIDE SEQUENCE [LARGE SCALE GENOMIC DNA]</scope>
</reference>
<evidence type="ECO:0000256" key="1">
    <source>
        <dbReference type="SAM" id="MobiDB-lite"/>
    </source>
</evidence>
<evidence type="ECO:0000313" key="3">
    <source>
        <dbReference type="Proteomes" id="UP001497497"/>
    </source>
</evidence>
<protein>
    <submittedName>
        <fullName evidence="2">Uncharacterized protein</fullName>
    </submittedName>
</protein>
<dbReference type="AlphaFoldDB" id="A0AAV2I913"/>
<dbReference type="EMBL" id="CAXITT010000467">
    <property type="protein sequence ID" value="CAL1542048.1"/>
    <property type="molecule type" value="Genomic_DNA"/>
</dbReference>
<dbReference type="Proteomes" id="UP001497497">
    <property type="component" value="Unassembled WGS sequence"/>
</dbReference>
<feature type="non-terminal residue" evidence="2">
    <location>
        <position position="149"/>
    </location>
</feature>
<proteinExistence type="predicted"/>